<dbReference type="CDD" id="cd00657">
    <property type="entry name" value="Ferritin_like"/>
    <property type="match status" value="1"/>
</dbReference>
<dbReference type="RefSeq" id="WP_055207507.1">
    <property type="nucleotide sequence ID" value="NZ_CZBO01000002.1"/>
</dbReference>
<dbReference type="EMBL" id="CZBO01000002">
    <property type="protein sequence ID" value="CUQ01762.1"/>
    <property type="molecule type" value="Genomic_DNA"/>
</dbReference>
<evidence type="ECO:0000313" key="4">
    <source>
        <dbReference type="EMBL" id="CUQ01762.1"/>
    </source>
</evidence>
<dbReference type="GO" id="GO:0016491">
    <property type="term" value="F:oxidoreductase activity"/>
    <property type="evidence" value="ECO:0007669"/>
    <property type="project" value="InterPro"/>
</dbReference>
<dbReference type="InterPro" id="IPR051429">
    <property type="entry name" value="Encapsulin_nc"/>
</dbReference>
<dbReference type="Proteomes" id="UP000095563">
    <property type="component" value="Unassembled WGS sequence"/>
</dbReference>
<dbReference type="InterPro" id="IPR009078">
    <property type="entry name" value="Ferritin-like_SF"/>
</dbReference>
<reference evidence="4 5" key="1">
    <citation type="submission" date="2015-09" db="EMBL/GenBank/DDBJ databases">
        <authorList>
            <consortium name="Pathogen Informatics"/>
        </authorList>
    </citation>
    <scope>NUCLEOTIDE SEQUENCE [LARGE SCALE GENOMIC DNA]</scope>
    <source>
        <strain evidence="4 5">2789STDY5834956</strain>
    </source>
</reference>
<dbReference type="GO" id="GO:0140737">
    <property type="term" value="C:encapsulin nanocompartment"/>
    <property type="evidence" value="ECO:0007669"/>
    <property type="project" value="UniProtKB-SubCell"/>
</dbReference>
<dbReference type="PANTHER" id="PTHR37165">
    <property type="entry name" value="PEPTIDASE U56 FAMILY"/>
    <property type="match status" value="1"/>
</dbReference>
<evidence type="ECO:0000256" key="2">
    <source>
        <dbReference type="ARBA" id="ARBA00033787"/>
    </source>
</evidence>
<accession>A0A174SVY8</accession>
<protein>
    <submittedName>
        <fullName evidence="4">Rubrerythrin family protein</fullName>
    </submittedName>
</protein>
<dbReference type="AlphaFoldDB" id="A0A174SVY8"/>
<dbReference type="Gene3D" id="6.10.140.1960">
    <property type="match status" value="2"/>
</dbReference>
<dbReference type="GO" id="GO:0046872">
    <property type="term" value="F:metal ion binding"/>
    <property type="evidence" value="ECO:0007669"/>
    <property type="project" value="InterPro"/>
</dbReference>
<gene>
    <name evidence="4" type="ORF">ERS852568_01577</name>
</gene>
<organism evidence="4 5">
    <name type="scientific">Clostridium baratii</name>
    <dbReference type="NCBI Taxonomy" id="1561"/>
    <lineage>
        <taxon>Bacteria</taxon>
        <taxon>Bacillati</taxon>
        <taxon>Bacillota</taxon>
        <taxon>Clostridia</taxon>
        <taxon>Eubacteriales</taxon>
        <taxon>Clostridiaceae</taxon>
        <taxon>Clostridium</taxon>
    </lineage>
</organism>
<evidence type="ECO:0000256" key="1">
    <source>
        <dbReference type="ARBA" id="ARBA00033738"/>
    </source>
</evidence>
<feature type="domain" description="Rubrerythrin diiron-binding" evidence="3">
    <location>
        <begin position="19"/>
        <end position="157"/>
    </location>
</feature>
<dbReference type="Pfam" id="PF02915">
    <property type="entry name" value="Rubrerythrin"/>
    <property type="match status" value="1"/>
</dbReference>
<dbReference type="PANTHER" id="PTHR37165:SF1">
    <property type="entry name" value="TYPE 1 ENCAPSULIN SHELL PROTEIN"/>
    <property type="match status" value="1"/>
</dbReference>
<dbReference type="SUPFAM" id="SSF47240">
    <property type="entry name" value="Ferritin-like"/>
    <property type="match status" value="1"/>
</dbReference>
<keyword evidence="2" id="KW-1284">Encapsulin nanocompartment</keyword>
<sequence length="181" mass="21053">MSYTTERQPQGKLKTNESLLREGLIAEVVAINDYSHFIGQTDNKEVKEIFHHIMEEEKEHYGLFLEQLRRIDREQKEVQEKVSGEESISSKQKIKEHISKNLRGNLLDNIRLAIKGELEAVVLYDELVEHLDDKEIIDVVRHVTREEKEHVEELTKALLILDKDSYGPISNKCGRKTYGTI</sequence>
<name>A0A174SVY8_9CLOT</name>
<proteinExistence type="predicted"/>
<dbReference type="InterPro" id="IPR003251">
    <property type="entry name" value="Rr_diiron-bd_dom"/>
</dbReference>
<comment type="subcellular location">
    <subcellularLocation>
        <location evidence="1">Encapsulin nanocompartment</location>
    </subcellularLocation>
</comment>
<evidence type="ECO:0000313" key="5">
    <source>
        <dbReference type="Proteomes" id="UP000095563"/>
    </source>
</evidence>
<evidence type="ECO:0000259" key="3">
    <source>
        <dbReference type="Pfam" id="PF02915"/>
    </source>
</evidence>